<gene>
    <name evidence="2" type="ORF">IPOD504_LOCUS15967</name>
</gene>
<accession>A0ABN8J8W8</accession>
<evidence type="ECO:0000313" key="2">
    <source>
        <dbReference type="EMBL" id="CAH2074208.1"/>
    </source>
</evidence>
<evidence type="ECO:0000313" key="3">
    <source>
        <dbReference type="Proteomes" id="UP000837857"/>
    </source>
</evidence>
<dbReference type="EMBL" id="OW152819">
    <property type="protein sequence ID" value="CAH2074208.1"/>
    <property type="molecule type" value="Genomic_DNA"/>
</dbReference>
<name>A0ABN8J8W8_9NEOP</name>
<dbReference type="Proteomes" id="UP000837857">
    <property type="component" value="Chromosome 7"/>
</dbReference>
<reference evidence="2" key="1">
    <citation type="submission" date="2022-03" db="EMBL/GenBank/DDBJ databases">
        <authorList>
            <person name="Martin H S."/>
        </authorList>
    </citation>
    <scope>NUCLEOTIDE SEQUENCE</scope>
</reference>
<evidence type="ECO:0000256" key="1">
    <source>
        <dbReference type="SAM" id="MobiDB-lite"/>
    </source>
</evidence>
<feature type="non-terminal residue" evidence="2">
    <location>
        <position position="1"/>
    </location>
</feature>
<protein>
    <submittedName>
        <fullName evidence="2">Uncharacterized protein</fullName>
    </submittedName>
</protein>
<proteinExistence type="predicted"/>
<feature type="region of interest" description="Disordered" evidence="1">
    <location>
        <begin position="32"/>
        <end position="55"/>
    </location>
</feature>
<sequence>MHTDATNVAKTDPPRDGVTVCAVVMARGSEEERRTAYGGERPHCHTAPPAPAVLPPRRFCSLQRSPHHGNGQPNKRRQ</sequence>
<keyword evidence="3" id="KW-1185">Reference proteome</keyword>
<feature type="compositionally biased region" description="Basic and acidic residues" evidence="1">
    <location>
        <begin position="32"/>
        <end position="43"/>
    </location>
</feature>
<organism evidence="2 3">
    <name type="scientific">Iphiclides podalirius</name>
    <name type="common">scarce swallowtail</name>
    <dbReference type="NCBI Taxonomy" id="110791"/>
    <lineage>
        <taxon>Eukaryota</taxon>
        <taxon>Metazoa</taxon>
        <taxon>Ecdysozoa</taxon>
        <taxon>Arthropoda</taxon>
        <taxon>Hexapoda</taxon>
        <taxon>Insecta</taxon>
        <taxon>Pterygota</taxon>
        <taxon>Neoptera</taxon>
        <taxon>Endopterygota</taxon>
        <taxon>Lepidoptera</taxon>
        <taxon>Glossata</taxon>
        <taxon>Ditrysia</taxon>
        <taxon>Papilionoidea</taxon>
        <taxon>Papilionidae</taxon>
        <taxon>Papilioninae</taxon>
        <taxon>Iphiclides</taxon>
    </lineage>
</organism>